<feature type="domain" description="PhoU" evidence="1">
    <location>
        <begin position="133"/>
        <end position="211"/>
    </location>
</feature>
<dbReference type="KEGG" id="hfv:R50_1539"/>
<dbReference type="InterPro" id="IPR028366">
    <property type="entry name" value="PhoU"/>
</dbReference>
<dbReference type="PANTHER" id="PTHR42930">
    <property type="entry name" value="PHOSPHATE-SPECIFIC TRANSPORT SYSTEM ACCESSORY PROTEIN PHOU"/>
    <property type="match status" value="1"/>
</dbReference>
<dbReference type="PANTHER" id="PTHR42930:SF3">
    <property type="entry name" value="PHOSPHATE-SPECIFIC TRANSPORT SYSTEM ACCESSORY PROTEIN PHOU"/>
    <property type="match status" value="1"/>
</dbReference>
<evidence type="ECO:0000313" key="3">
    <source>
        <dbReference type="Proteomes" id="UP000503399"/>
    </source>
</evidence>
<dbReference type="Gene3D" id="1.20.58.220">
    <property type="entry name" value="Phosphate transport system protein phou homolog 2, domain 2"/>
    <property type="match status" value="1"/>
</dbReference>
<dbReference type="GO" id="GO:0045936">
    <property type="term" value="P:negative regulation of phosphate metabolic process"/>
    <property type="evidence" value="ECO:0007669"/>
    <property type="project" value="InterPro"/>
</dbReference>
<protein>
    <submittedName>
        <fullName evidence="2">Phosphate transport system regulatory protein PhoU</fullName>
    </submittedName>
</protein>
<dbReference type="GO" id="GO:0030643">
    <property type="term" value="P:intracellular phosphate ion homeostasis"/>
    <property type="evidence" value="ECO:0007669"/>
    <property type="project" value="InterPro"/>
</dbReference>
<dbReference type="AlphaFoldDB" id="A0A6F8ZGH0"/>
<accession>A0A6F8ZGH0</accession>
<dbReference type="Pfam" id="PF01895">
    <property type="entry name" value="PhoU"/>
    <property type="match status" value="2"/>
</dbReference>
<name>A0A6F8ZGH0_9FIRM</name>
<dbReference type="EMBL" id="LR778114">
    <property type="protein sequence ID" value="CAB1129040.1"/>
    <property type="molecule type" value="Genomic_DNA"/>
</dbReference>
<sequence length="221" mass="23771">MVYEAPGWDALLARISAYDRRLRQLTPAAVQLAARSHAMLAEAVRVLEDGSGAGEAEIRAADRRVDADAAAITDSVLELMSLQQPDPDDLRTMAAVLRIVRELERIADYAGHVAAYARRPLPGQPWRAQLAALGRSTLDLVDRMVTSLSGGEAGAARALAAADDEVDRRYHALEEAWNRASADGSPGPWVNLALIARELERIGDHAVNVGRMLTFAAGGRS</sequence>
<evidence type="ECO:0000259" key="1">
    <source>
        <dbReference type="Pfam" id="PF01895"/>
    </source>
</evidence>
<evidence type="ECO:0000313" key="2">
    <source>
        <dbReference type="EMBL" id="CAB1129040.1"/>
    </source>
</evidence>
<reference evidence="2 3" key="1">
    <citation type="submission" date="2020-02" db="EMBL/GenBank/DDBJ databases">
        <authorList>
            <person name="Hogendoorn C."/>
        </authorList>
    </citation>
    <scope>NUCLEOTIDE SEQUENCE [LARGE SCALE GENOMIC DNA]</scope>
    <source>
        <strain evidence="2">R501</strain>
    </source>
</reference>
<gene>
    <name evidence="2" type="ORF">R50_1539</name>
</gene>
<proteinExistence type="predicted"/>
<feature type="domain" description="PhoU" evidence="1">
    <location>
        <begin position="31"/>
        <end position="115"/>
    </location>
</feature>
<dbReference type="Proteomes" id="UP000503399">
    <property type="component" value="Chromosome"/>
</dbReference>
<keyword evidence="3" id="KW-1185">Reference proteome</keyword>
<dbReference type="InterPro" id="IPR026022">
    <property type="entry name" value="PhoU_dom"/>
</dbReference>
<organism evidence="2 3">
    <name type="scientific">Candidatus Hydrogenisulfobacillus filiaventi</name>
    <dbReference type="NCBI Taxonomy" id="2707344"/>
    <lineage>
        <taxon>Bacteria</taxon>
        <taxon>Bacillati</taxon>
        <taxon>Bacillota</taxon>
        <taxon>Clostridia</taxon>
        <taxon>Eubacteriales</taxon>
        <taxon>Clostridiales Family XVII. Incertae Sedis</taxon>
        <taxon>Candidatus Hydrogenisulfobacillus</taxon>
    </lineage>
</organism>
<dbReference type="InterPro" id="IPR038078">
    <property type="entry name" value="PhoU-like_sf"/>
</dbReference>
<dbReference type="SUPFAM" id="SSF109755">
    <property type="entry name" value="PhoU-like"/>
    <property type="match status" value="1"/>
</dbReference>